<evidence type="ECO:0000313" key="3">
    <source>
        <dbReference type="EMBL" id="STY82973.1"/>
    </source>
</evidence>
<dbReference type="AlphaFoldDB" id="A0A378PEN2"/>
<dbReference type="STRING" id="45072.Lqua_2950"/>
<feature type="region of interest" description="Disordered" evidence="1">
    <location>
        <begin position="73"/>
        <end position="129"/>
    </location>
</feature>
<evidence type="ECO:0000313" key="4">
    <source>
        <dbReference type="Proteomes" id="UP000054639"/>
    </source>
</evidence>
<sequence>MGTSYTDQLAKWVKEKKSTPRNKNLVAFLAVRADIKEALDAGYPVKTVWENMHELKRIEFGYDTFLNYVNRQIRRPQANQPTPQVEPESSQTSKDNKSKLPDDHTKKTTKPGTLSGFTFNPVPNAEELF</sequence>
<evidence type="ECO:0000256" key="1">
    <source>
        <dbReference type="SAM" id="MobiDB-lite"/>
    </source>
</evidence>
<organism evidence="3 5">
    <name type="scientific">Legionella quateirensis</name>
    <dbReference type="NCBI Taxonomy" id="45072"/>
    <lineage>
        <taxon>Bacteria</taxon>
        <taxon>Pseudomonadati</taxon>
        <taxon>Pseudomonadota</taxon>
        <taxon>Gammaproteobacteria</taxon>
        <taxon>Legionellales</taxon>
        <taxon>Legionellaceae</taxon>
        <taxon>Legionella</taxon>
    </lineage>
</organism>
<reference evidence="2 4" key="1">
    <citation type="submission" date="2015-11" db="EMBL/GenBank/DDBJ databases">
        <title>Genomic analysis of 38 Legionella species identifies large and diverse effector repertoires.</title>
        <authorList>
            <person name="Burstein D."/>
            <person name="Amaro F."/>
            <person name="Zusman T."/>
            <person name="Lifshitz Z."/>
            <person name="Cohen O."/>
            <person name="Gilbert J.A."/>
            <person name="Pupko T."/>
            <person name="Shuman H.A."/>
            <person name="Segal G."/>
        </authorList>
    </citation>
    <scope>NUCLEOTIDE SEQUENCE [LARGE SCALE GENOMIC DNA]</scope>
    <source>
        <strain evidence="2 4">ATCC 49507</strain>
    </source>
</reference>
<dbReference type="InterPro" id="IPR035225">
    <property type="entry name" value="DUF5338"/>
</dbReference>
<evidence type="ECO:0000313" key="2">
    <source>
        <dbReference type="EMBL" id="KTD44130.1"/>
    </source>
</evidence>
<gene>
    <name evidence="3" type="primary">traK_2</name>
    <name evidence="2" type="ORF">Lqua_2950</name>
    <name evidence="3" type="ORF">NCTC12376_03438</name>
</gene>
<feature type="compositionally biased region" description="Basic and acidic residues" evidence="1">
    <location>
        <begin position="94"/>
        <end position="106"/>
    </location>
</feature>
<dbReference type="EMBL" id="UGOW01000002">
    <property type="protein sequence ID" value="STY82973.1"/>
    <property type="molecule type" value="Genomic_DNA"/>
</dbReference>
<dbReference type="RefSeq" id="WP_058475076.1">
    <property type="nucleotide sequence ID" value="NZ_CAAAIL010000017.1"/>
</dbReference>
<dbReference type="EMBL" id="LNYR01000043">
    <property type="protein sequence ID" value="KTD44130.1"/>
    <property type="molecule type" value="Genomic_DNA"/>
</dbReference>
<feature type="compositionally biased region" description="Polar residues" evidence="1">
    <location>
        <begin position="77"/>
        <end position="93"/>
    </location>
</feature>
<protein>
    <submittedName>
        <fullName evidence="3">TraK</fullName>
    </submittedName>
</protein>
<dbReference type="Pfam" id="PF17273">
    <property type="entry name" value="DUF5338"/>
    <property type="match status" value="1"/>
</dbReference>
<dbReference type="Proteomes" id="UP000254230">
    <property type="component" value="Unassembled WGS sequence"/>
</dbReference>
<evidence type="ECO:0000313" key="5">
    <source>
        <dbReference type="Proteomes" id="UP000254230"/>
    </source>
</evidence>
<dbReference type="OrthoDB" id="8686887at2"/>
<name>A0A378PEN2_9GAMM</name>
<reference evidence="3 5" key="2">
    <citation type="submission" date="2018-06" db="EMBL/GenBank/DDBJ databases">
        <authorList>
            <consortium name="Pathogen Informatics"/>
            <person name="Doyle S."/>
        </authorList>
    </citation>
    <scope>NUCLEOTIDE SEQUENCE [LARGE SCALE GENOMIC DNA]</scope>
    <source>
        <strain evidence="3 5">NCTC12376</strain>
    </source>
</reference>
<proteinExistence type="predicted"/>
<keyword evidence="4" id="KW-1185">Reference proteome</keyword>
<accession>A0A378PEN2</accession>
<dbReference type="Proteomes" id="UP000054639">
    <property type="component" value="Unassembled WGS sequence"/>
</dbReference>